<keyword evidence="4" id="KW-1003">Cell membrane</keyword>
<dbReference type="CDD" id="cd00082">
    <property type="entry name" value="HisKA"/>
    <property type="match status" value="1"/>
</dbReference>
<keyword evidence="5" id="KW-0597">Phosphoprotein</keyword>
<evidence type="ECO:0000256" key="5">
    <source>
        <dbReference type="ARBA" id="ARBA00022553"/>
    </source>
</evidence>
<dbReference type="SMART" id="SM00388">
    <property type="entry name" value="HisKA"/>
    <property type="match status" value="1"/>
</dbReference>
<dbReference type="EMBL" id="BMJT01000007">
    <property type="protein sequence ID" value="GGG27853.1"/>
    <property type="molecule type" value="Genomic_DNA"/>
</dbReference>
<keyword evidence="6" id="KW-0808">Transferase</keyword>
<dbReference type="PANTHER" id="PTHR45453:SF2">
    <property type="entry name" value="HISTIDINE KINASE"/>
    <property type="match status" value="1"/>
</dbReference>
<evidence type="ECO:0000256" key="13">
    <source>
        <dbReference type="ARBA" id="ARBA00023136"/>
    </source>
</evidence>
<comment type="subcellular location">
    <subcellularLocation>
        <location evidence="2">Cell membrane</location>
        <topology evidence="2">Multi-pass membrane protein</topology>
    </subcellularLocation>
</comment>
<name>A0A917G8B5_9BACI</name>
<keyword evidence="8" id="KW-0547">Nucleotide-binding</keyword>
<evidence type="ECO:0000256" key="2">
    <source>
        <dbReference type="ARBA" id="ARBA00004651"/>
    </source>
</evidence>
<comment type="catalytic activity">
    <reaction evidence="1">
        <text>ATP + protein L-histidine = ADP + protein N-phospho-L-histidine.</text>
        <dbReference type="EC" id="2.7.13.3"/>
    </reaction>
</comment>
<keyword evidence="13" id="KW-0472">Membrane</keyword>
<dbReference type="EC" id="2.7.13.3" evidence="3"/>
<dbReference type="GO" id="GO:0005524">
    <property type="term" value="F:ATP binding"/>
    <property type="evidence" value="ECO:0007669"/>
    <property type="project" value="UniProtKB-KW"/>
</dbReference>
<dbReference type="GO" id="GO:0004721">
    <property type="term" value="F:phosphoprotein phosphatase activity"/>
    <property type="evidence" value="ECO:0007669"/>
    <property type="project" value="TreeGrafter"/>
</dbReference>
<dbReference type="SUPFAM" id="SSF47384">
    <property type="entry name" value="Homodimeric domain of signal transducing histidine kinase"/>
    <property type="match status" value="1"/>
</dbReference>
<dbReference type="InterPro" id="IPR036097">
    <property type="entry name" value="HisK_dim/P_sf"/>
</dbReference>
<keyword evidence="7" id="KW-0812">Transmembrane</keyword>
<dbReference type="InterPro" id="IPR050351">
    <property type="entry name" value="BphY/WalK/GraS-like"/>
</dbReference>
<accession>A0A917G8B5</accession>
<evidence type="ECO:0000256" key="1">
    <source>
        <dbReference type="ARBA" id="ARBA00000085"/>
    </source>
</evidence>
<reference evidence="15" key="1">
    <citation type="journal article" date="2014" name="Int. J. Syst. Evol. Microbiol.">
        <title>Complete genome sequence of Corynebacterium casei LMG S-19264T (=DSM 44701T), isolated from a smear-ripened cheese.</title>
        <authorList>
            <consortium name="US DOE Joint Genome Institute (JGI-PGF)"/>
            <person name="Walter F."/>
            <person name="Albersmeier A."/>
            <person name="Kalinowski J."/>
            <person name="Ruckert C."/>
        </authorList>
    </citation>
    <scope>NUCLEOTIDE SEQUENCE</scope>
    <source>
        <strain evidence="15">CGMCC 1.15760</strain>
    </source>
</reference>
<evidence type="ECO:0000256" key="7">
    <source>
        <dbReference type="ARBA" id="ARBA00022692"/>
    </source>
</evidence>
<keyword evidence="16" id="KW-1185">Reference proteome</keyword>
<gene>
    <name evidence="15" type="ORF">GCM10007425_23070</name>
</gene>
<dbReference type="PANTHER" id="PTHR45453">
    <property type="entry name" value="PHOSPHATE REGULON SENSOR PROTEIN PHOR"/>
    <property type="match status" value="1"/>
</dbReference>
<dbReference type="Pfam" id="PF00512">
    <property type="entry name" value="HisKA"/>
    <property type="match status" value="1"/>
</dbReference>
<evidence type="ECO:0000313" key="16">
    <source>
        <dbReference type="Proteomes" id="UP000616608"/>
    </source>
</evidence>
<evidence type="ECO:0000256" key="8">
    <source>
        <dbReference type="ARBA" id="ARBA00022741"/>
    </source>
</evidence>
<dbReference type="AlphaFoldDB" id="A0A917G8B5"/>
<evidence type="ECO:0000256" key="9">
    <source>
        <dbReference type="ARBA" id="ARBA00022777"/>
    </source>
</evidence>
<dbReference type="SUPFAM" id="SSF55874">
    <property type="entry name" value="ATPase domain of HSP90 chaperone/DNA topoisomerase II/histidine kinase"/>
    <property type="match status" value="1"/>
</dbReference>
<dbReference type="GO" id="GO:0000155">
    <property type="term" value="F:phosphorelay sensor kinase activity"/>
    <property type="evidence" value="ECO:0007669"/>
    <property type="project" value="InterPro"/>
</dbReference>
<dbReference type="GO" id="GO:0016036">
    <property type="term" value="P:cellular response to phosphate starvation"/>
    <property type="evidence" value="ECO:0007669"/>
    <property type="project" value="TreeGrafter"/>
</dbReference>
<dbReference type="InterPro" id="IPR003594">
    <property type="entry name" value="HATPase_dom"/>
</dbReference>
<keyword evidence="12" id="KW-0902">Two-component regulatory system</keyword>
<keyword evidence="10" id="KW-0067">ATP-binding</keyword>
<dbReference type="InterPro" id="IPR005467">
    <property type="entry name" value="His_kinase_dom"/>
</dbReference>
<dbReference type="RefSeq" id="WP_188615207.1">
    <property type="nucleotide sequence ID" value="NZ_BMJT01000007.1"/>
</dbReference>
<dbReference type="InterPro" id="IPR003661">
    <property type="entry name" value="HisK_dim/P_dom"/>
</dbReference>
<evidence type="ECO:0000256" key="12">
    <source>
        <dbReference type="ARBA" id="ARBA00023012"/>
    </source>
</evidence>
<keyword evidence="9 15" id="KW-0418">Kinase</keyword>
<keyword evidence="11" id="KW-1133">Transmembrane helix</keyword>
<evidence type="ECO:0000256" key="10">
    <source>
        <dbReference type="ARBA" id="ARBA00022840"/>
    </source>
</evidence>
<comment type="caution">
    <text evidence="15">The sequence shown here is derived from an EMBL/GenBank/DDBJ whole genome shotgun (WGS) entry which is preliminary data.</text>
</comment>
<sequence>MAIRSPHSVRFIKYYSVIMSSIAIVMGLYHWGIALAVLATGLFALLFFIRHLYQREKAIAALSMQLNTILHQQKRIAISDYEEGELSVLKSEIQKMVTRLFEQADALQQEKVYLKDAIADISHQLRTPLTSLQLILPRLTSATLTERERMEYVSEMTQLIQRIDHLINILLKISKIESGTATFQQQPVHIYAIVQQAAEPLLIPMELREQQFTITGSTTSTFIGDALWSVEAITNILKNAMEHTPAHGNIRVTISEQPLYTQITIENEGNHIAEEDLPHLFERFYQGRTTGQWNVGIGLALARMIIHQQNGTITVKNRSHNGVIFTIKFYQYTI</sequence>
<evidence type="ECO:0000256" key="6">
    <source>
        <dbReference type="ARBA" id="ARBA00022679"/>
    </source>
</evidence>
<evidence type="ECO:0000256" key="3">
    <source>
        <dbReference type="ARBA" id="ARBA00012438"/>
    </source>
</evidence>
<evidence type="ECO:0000259" key="14">
    <source>
        <dbReference type="PROSITE" id="PS50109"/>
    </source>
</evidence>
<evidence type="ECO:0000256" key="11">
    <source>
        <dbReference type="ARBA" id="ARBA00022989"/>
    </source>
</evidence>
<dbReference type="Gene3D" id="1.10.287.130">
    <property type="match status" value="1"/>
</dbReference>
<dbReference type="SMART" id="SM00387">
    <property type="entry name" value="HATPase_c"/>
    <property type="match status" value="1"/>
</dbReference>
<dbReference type="GO" id="GO:0005886">
    <property type="term" value="C:plasma membrane"/>
    <property type="evidence" value="ECO:0007669"/>
    <property type="project" value="UniProtKB-SubCell"/>
</dbReference>
<dbReference type="PRINTS" id="PR00344">
    <property type="entry name" value="BCTRLSENSOR"/>
</dbReference>
<dbReference type="Gene3D" id="3.30.565.10">
    <property type="entry name" value="Histidine kinase-like ATPase, C-terminal domain"/>
    <property type="match status" value="1"/>
</dbReference>
<dbReference type="Pfam" id="PF02518">
    <property type="entry name" value="HATPase_c"/>
    <property type="match status" value="1"/>
</dbReference>
<evidence type="ECO:0000313" key="15">
    <source>
        <dbReference type="EMBL" id="GGG27853.1"/>
    </source>
</evidence>
<protein>
    <recommendedName>
        <fullName evidence="3">histidine kinase</fullName>
        <ecNumber evidence="3">2.7.13.3</ecNumber>
    </recommendedName>
</protein>
<organism evidence="15 16">
    <name type="scientific">Lysinibacillus alkalisoli</name>
    <dbReference type="NCBI Taxonomy" id="1911548"/>
    <lineage>
        <taxon>Bacteria</taxon>
        <taxon>Bacillati</taxon>
        <taxon>Bacillota</taxon>
        <taxon>Bacilli</taxon>
        <taxon>Bacillales</taxon>
        <taxon>Bacillaceae</taxon>
        <taxon>Lysinibacillus</taxon>
    </lineage>
</organism>
<proteinExistence type="predicted"/>
<dbReference type="PROSITE" id="PS50109">
    <property type="entry name" value="HIS_KIN"/>
    <property type="match status" value="1"/>
</dbReference>
<dbReference type="InterPro" id="IPR036890">
    <property type="entry name" value="HATPase_C_sf"/>
</dbReference>
<evidence type="ECO:0000256" key="4">
    <source>
        <dbReference type="ARBA" id="ARBA00022475"/>
    </source>
</evidence>
<feature type="domain" description="Histidine kinase" evidence="14">
    <location>
        <begin position="120"/>
        <end position="333"/>
    </location>
</feature>
<dbReference type="Proteomes" id="UP000616608">
    <property type="component" value="Unassembled WGS sequence"/>
</dbReference>
<dbReference type="InterPro" id="IPR004358">
    <property type="entry name" value="Sig_transdc_His_kin-like_C"/>
</dbReference>
<reference evidence="15" key="2">
    <citation type="submission" date="2020-09" db="EMBL/GenBank/DDBJ databases">
        <authorList>
            <person name="Sun Q."/>
            <person name="Zhou Y."/>
        </authorList>
    </citation>
    <scope>NUCLEOTIDE SEQUENCE</scope>
    <source>
        <strain evidence="15">CGMCC 1.15760</strain>
    </source>
</reference>